<dbReference type="Proteomes" id="UP001055093">
    <property type="component" value="Unassembled WGS sequence"/>
</dbReference>
<reference evidence="7" key="2">
    <citation type="submission" date="2021-08" db="EMBL/GenBank/DDBJ databases">
        <authorList>
            <person name="Tani A."/>
            <person name="Ola A."/>
            <person name="Ogura Y."/>
            <person name="Katsura K."/>
            <person name="Hayashi T."/>
        </authorList>
    </citation>
    <scope>NUCLEOTIDE SEQUENCE</scope>
    <source>
        <strain evidence="7">DSM 14458</strain>
    </source>
</reference>
<evidence type="ECO:0000259" key="6">
    <source>
        <dbReference type="PROSITE" id="PS51736"/>
    </source>
</evidence>
<keyword evidence="4" id="KW-0233">DNA recombination</keyword>
<dbReference type="PROSITE" id="PS51736">
    <property type="entry name" value="RECOMBINASES_3"/>
    <property type="match status" value="1"/>
</dbReference>
<dbReference type="Gene3D" id="3.40.50.1390">
    <property type="entry name" value="Resolvase, N-terminal catalytic domain"/>
    <property type="match status" value="1"/>
</dbReference>
<organism evidence="7 8">
    <name type="scientific">Methylorubrum suomiense</name>
    <dbReference type="NCBI Taxonomy" id="144191"/>
    <lineage>
        <taxon>Bacteria</taxon>
        <taxon>Pseudomonadati</taxon>
        <taxon>Pseudomonadota</taxon>
        <taxon>Alphaproteobacteria</taxon>
        <taxon>Hyphomicrobiales</taxon>
        <taxon>Methylobacteriaceae</taxon>
        <taxon>Methylorubrum</taxon>
    </lineage>
</organism>
<dbReference type="InterPro" id="IPR036162">
    <property type="entry name" value="Resolvase-like_N_sf"/>
</dbReference>
<dbReference type="CDD" id="cd03768">
    <property type="entry name" value="SR_ResInv"/>
    <property type="match status" value="1"/>
</dbReference>
<sequence length="188" mass="21261">MLIGYARVSTVDQNLDLQLDALRRAGCDRIFEEKRSGKAGTNRPELGRALDFLRADDVLVVWKLDRLGRSLTEMMRTIDELRLRAVHFQSLTEHFDSETAHGRFALQIHGAMAEYFLDLNRERTMEGMKAALARGRRGGRPKALSEEDLAVARALIADRGLSMSSIARRLRVHVSTLYDYFPGGRTSL</sequence>
<keyword evidence="3" id="KW-0238">DNA-binding</keyword>
<evidence type="ECO:0000256" key="4">
    <source>
        <dbReference type="ARBA" id="ARBA00023172"/>
    </source>
</evidence>
<dbReference type="InterPro" id="IPR001647">
    <property type="entry name" value="HTH_TetR"/>
</dbReference>
<dbReference type="Pfam" id="PF00440">
    <property type="entry name" value="TetR_N"/>
    <property type="match status" value="1"/>
</dbReference>
<feature type="active site" description="O-(5'-phospho-DNA)-serine intermediate" evidence="5">
    <location>
        <position position="9"/>
    </location>
</feature>
<dbReference type="SUPFAM" id="SSF46689">
    <property type="entry name" value="Homeodomain-like"/>
    <property type="match status" value="1"/>
</dbReference>
<name>A0ABQ4V142_9HYPH</name>
<gene>
    <name evidence="7" type="primary">hin_1</name>
    <name evidence="7" type="ORF">BGCPKDLD_4722</name>
</gene>
<dbReference type="CDD" id="cd00569">
    <property type="entry name" value="HTH_Hin_like"/>
    <property type="match status" value="1"/>
</dbReference>
<dbReference type="EMBL" id="BPRE01000020">
    <property type="protein sequence ID" value="GJE78111.1"/>
    <property type="molecule type" value="Genomic_DNA"/>
</dbReference>
<evidence type="ECO:0000256" key="5">
    <source>
        <dbReference type="PROSITE-ProRule" id="PRU10137"/>
    </source>
</evidence>
<comment type="similarity">
    <text evidence="1">Belongs to the site-specific recombinase resolvase family.</text>
</comment>
<dbReference type="Gene3D" id="1.10.10.60">
    <property type="entry name" value="Homeodomain-like"/>
    <property type="match status" value="1"/>
</dbReference>
<dbReference type="RefSeq" id="WP_283207421.1">
    <property type="nucleotide sequence ID" value="NZ_BPRE01000020.1"/>
</dbReference>
<feature type="domain" description="Resolvase/invertase-type recombinase catalytic" evidence="6">
    <location>
        <begin position="1"/>
        <end position="135"/>
    </location>
</feature>
<dbReference type="InterPro" id="IPR006118">
    <property type="entry name" value="Recombinase_CS"/>
</dbReference>
<dbReference type="Pfam" id="PF00239">
    <property type="entry name" value="Resolvase"/>
    <property type="match status" value="1"/>
</dbReference>
<keyword evidence="2" id="KW-0229">DNA integration</keyword>
<comment type="caution">
    <text evidence="7">The sequence shown here is derived from an EMBL/GenBank/DDBJ whole genome shotgun (WGS) entry which is preliminary data.</text>
</comment>
<dbReference type="SUPFAM" id="SSF53041">
    <property type="entry name" value="Resolvase-like"/>
    <property type="match status" value="1"/>
</dbReference>
<evidence type="ECO:0000256" key="3">
    <source>
        <dbReference type="ARBA" id="ARBA00023125"/>
    </source>
</evidence>
<evidence type="ECO:0000313" key="8">
    <source>
        <dbReference type="Proteomes" id="UP001055093"/>
    </source>
</evidence>
<evidence type="ECO:0000313" key="7">
    <source>
        <dbReference type="EMBL" id="GJE78111.1"/>
    </source>
</evidence>
<reference evidence="7" key="1">
    <citation type="journal article" date="2021" name="Front. Microbiol.">
        <title>Comprehensive Comparative Genomics and Phenotyping of Methylobacterium Species.</title>
        <authorList>
            <person name="Alessa O."/>
            <person name="Ogura Y."/>
            <person name="Fujitani Y."/>
            <person name="Takami H."/>
            <person name="Hayashi T."/>
            <person name="Sahin N."/>
            <person name="Tani A."/>
        </authorList>
    </citation>
    <scope>NUCLEOTIDE SEQUENCE</scope>
    <source>
        <strain evidence="7">DSM 14458</strain>
    </source>
</reference>
<dbReference type="PANTHER" id="PTHR30461:SF2">
    <property type="entry name" value="SERINE RECOMBINASE PINE-RELATED"/>
    <property type="match status" value="1"/>
</dbReference>
<dbReference type="InterPro" id="IPR009057">
    <property type="entry name" value="Homeodomain-like_sf"/>
</dbReference>
<dbReference type="InterPro" id="IPR006119">
    <property type="entry name" value="Resolv_N"/>
</dbReference>
<dbReference type="InterPro" id="IPR050639">
    <property type="entry name" value="SSR_resolvase"/>
</dbReference>
<dbReference type="PANTHER" id="PTHR30461">
    <property type="entry name" value="DNA-INVERTASE FROM LAMBDOID PROPHAGE"/>
    <property type="match status" value="1"/>
</dbReference>
<protein>
    <submittedName>
        <fullName evidence="7">DNA-invertase hin</fullName>
    </submittedName>
</protein>
<keyword evidence="8" id="KW-1185">Reference proteome</keyword>
<evidence type="ECO:0000256" key="2">
    <source>
        <dbReference type="ARBA" id="ARBA00022908"/>
    </source>
</evidence>
<proteinExistence type="inferred from homology"/>
<dbReference type="PROSITE" id="PS00397">
    <property type="entry name" value="RECOMBINASES_1"/>
    <property type="match status" value="1"/>
</dbReference>
<accession>A0ABQ4V142</accession>
<dbReference type="SMART" id="SM00857">
    <property type="entry name" value="Resolvase"/>
    <property type="match status" value="1"/>
</dbReference>
<evidence type="ECO:0000256" key="1">
    <source>
        <dbReference type="ARBA" id="ARBA00009913"/>
    </source>
</evidence>